<feature type="compositionally biased region" description="Basic and acidic residues" evidence="7">
    <location>
        <begin position="585"/>
        <end position="596"/>
    </location>
</feature>
<dbReference type="InterPro" id="IPR015424">
    <property type="entry name" value="PyrdxlP-dep_Trfase"/>
</dbReference>
<comment type="caution">
    <text evidence="9">The sequence shown here is derived from an EMBL/GenBank/DDBJ whole genome shotgun (WGS) entry which is preliminary data.</text>
</comment>
<keyword evidence="9" id="KW-0238">DNA-binding</keyword>
<organism evidence="9 10">
    <name type="scientific">Xylanimonas ulmi</name>
    <dbReference type="NCBI Taxonomy" id="228973"/>
    <lineage>
        <taxon>Bacteria</taxon>
        <taxon>Bacillati</taxon>
        <taxon>Actinomycetota</taxon>
        <taxon>Actinomycetes</taxon>
        <taxon>Micrococcales</taxon>
        <taxon>Promicromonosporaceae</taxon>
        <taxon>Xylanimonas</taxon>
    </lineage>
</organism>
<dbReference type="AlphaFoldDB" id="A0A4Q7M8X8"/>
<dbReference type="Gene3D" id="3.40.640.10">
    <property type="entry name" value="Type I PLP-dependent aspartate aminotransferase-like (Major domain)"/>
    <property type="match status" value="1"/>
</dbReference>
<dbReference type="EMBL" id="SGWX01000001">
    <property type="protein sequence ID" value="RZS62629.1"/>
    <property type="molecule type" value="Genomic_DNA"/>
</dbReference>
<protein>
    <submittedName>
        <fullName evidence="9">DNA-binding transcriptional MocR family regulator</fullName>
    </submittedName>
</protein>
<keyword evidence="5" id="KW-0808">Transferase</keyword>
<dbReference type="GO" id="GO:1901605">
    <property type="term" value="P:alpha-amino acid metabolic process"/>
    <property type="evidence" value="ECO:0007669"/>
    <property type="project" value="TreeGrafter"/>
</dbReference>
<dbReference type="Proteomes" id="UP000293852">
    <property type="component" value="Unassembled WGS sequence"/>
</dbReference>
<keyword evidence="4" id="KW-0032">Aminotransferase</keyword>
<comment type="subunit">
    <text evidence="3">Homodimer.</text>
</comment>
<dbReference type="CDD" id="cd00609">
    <property type="entry name" value="AAT_like"/>
    <property type="match status" value="1"/>
</dbReference>
<reference evidence="9 10" key="1">
    <citation type="submission" date="2019-02" db="EMBL/GenBank/DDBJ databases">
        <title>Sequencing the genomes of 1000 actinobacteria strains.</title>
        <authorList>
            <person name="Klenk H.-P."/>
        </authorList>
    </citation>
    <scope>NUCLEOTIDE SEQUENCE [LARGE SCALE GENOMIC DNA]</scope>
    <source>
        <strain evidence="9 10">DSM 16932</strain>
    </source>
</reference>
<dbReference type="InterPro" id="IPR050859">
    <property type="entry name" value="Class-I_PLP-dep_aminotransf"/>
</dbReference>
<dbReference type="PANTHER" id="PTHR42790">
    <property type="entry name" value="AMINOTRANSFERASE"/>
    <property type="match status" value="1"/>
</dbReference>
<evidence type="ECO:0000256" key="3">
    <source>
        <dbReference type="ARBA" id="ARBA00011738"/>
    </source>
</evidence>
<dbReference type="GO" id="GO:0008483">
    <property type="term" value="F:transaminase activity"/>
    <property type="evidence" value="ECO:0007669"/>
    <property type="project" value="UniProtKB-KW"/>
</dbReference>
<dbReference type="InterPro" id="IPR015421">
    <property type="entry name" value="PyrdxlP-dep_Trfase_major"/>
</dbReference>
<evidence type="ECO:0000313" key="9">
    <source>
        <dbReference type="EMBL" id="RZS62629.1"/>
    </source>
</evidence>
<dbReference type="SUPFAM" id="SSF53383">
    <property type="entry name" value="PLP-dependent transferases"/>
    <property type="match status" value="1"/>
</dbReference>
<dbReference type="Pfam" id="PF00155">
    <property type="entry name" value="Aminotran_1_2"/>
    <property type="match status" value="1"/>
</dbReference>
<evidence type="ECO:0000313" key="10">
    <source>
        <dbReference type="Proteomes" id="UP000293852"/>
    </source>
</evidence>
<comment type="similarity">
    <text evidence="2">Belongs to the class-I pyridoxal-phosphate-dependent aminotransferase family.</text>
</comment>
<evidence type="ECO:0000256" key="1">
    <source>
        <dbReference type="ARBA" id="ARBA00001933"/>
    </source>
</evidence>
<name>A0A4Q7M8X8_9MICO</name>
<evidence type="ECO:0000259" key="8">
    <source>
        <dbReference type="Pfam" id="PF00155"/>
    </source>
</evidence>
<dbReference type="InterPro" id="IPR015422">
    <property type="entry name" value="PyrdxlP-dep_Trfase_small"/>
</dbReference>
<feature type="domain" description="Aminotransferase class I/classII large" evidence="8">
    <location>
        <begin position="219"/>
        <end position="568"/>
    </location>
</feature>
<dbReference type="GO" id="GO:0003677">
    <property type="term" value="F:DNA binding"/>
    <property type="evidence" value="ECO:0007669"/>
    <property type="project" value="UniProtKB-KW"/>
</dbReference>
<evidence type="ECO:0000256" key="2">
    <source>
        <dbReference type="ARBA" id="ARBA00007441"/>
    </source>
</evidence>
<evidence type="ECO:0000256" key="4">
    <source>
        <dbReference type="ARBA" id="ARBA00022576"/>
    </source>
</evidence>
<dbReference type="InterPro" id="IPR004839">
    <property type="entry name" value="Aminotransferase_I/II_large"/>
</dbReference>
<dbReference type="PANTHER" id="PTHR42790:SF19">
    <property type="entry name" value="KYNURENINE_ALPHA-AMINOADIPATE AMINOTRANSFERASE, MITOCHONDRIAL"/>
    <property type="match status" value="1"/>
</dbReference>
<keyword evidence="10" id="KW-1185">Reference proteome</keyword>
<evidence type="ECO:0000256" key="6">
    <source>
        <dbReference type="ARBA" id="ARBA00022898"/>
    </source>
</evidence>
<dbReference type="Gene3D" id="3.90.1150.10">
    <property type="entry name" value="Aspartate Aminotransferase, domain 1"/>
    <property type="match status" value="1"/>
</dbReference>
<gene>
    <name evidence="9" type="ORF">EV386_2971</name>
</gene>
<evidence type="ECO:0000256" key="7">
    <source>
        <dbReference type="SAM" id="MobiDB-lite"/>
    </source>
</evidence>
<sequence length="603" mass="66387">MARKLPAALVTRLLQEGLGPRAIVEHLRVHEGVEVSPQAISTFRKRHTTVPAQHSTRRVIPWEVRPEHRSSTYRRAVLAFHRRAEGRTLTGEERRNLDHVERTLRETGQVITYHPDEGWLLVPARPGIDTGIVREPEAAMTDQAVHATTMHPTTPQHGAAAAGAAAAAGQVEAAGTRLDPWFGAYAQRAHGMRASEIRALFSVANRPEVVSLAGGMPFIQGLPLEVIGEAMRRLITTKGATALQYGSGQGDEELRERILEVVALEGITDAHPDDVVVTTGSQQALDLVTRIFVDPGDLILAEAPSYVGALGVFRSYEAEVAHIEMDAEGLIPEALERTLVEARAAGKTVKFLYTIPNYHNPAGVTLSLDRRHQVLEICRRFGVLVVEDNPYGLLGFDREPLPAMRAFDNEGVLYLGSFSKTFAPGYRVGWVIAPHAVREKLVLASESSILSPSNASQMAITTYLETCDWKGQIKAYRELYRERRDAMIGALSEHLPSATWNVPDGGFYVWVGLPEGLDARSMLPRAVTERVAYVPGTAFFYDGQGADHMRLSFCYPTPERIREGVRRLSGVVNAEADLVQLFGTHAERDEDPRDAEYPSPDLA</sequence>
<dbReference type="FunFam" id="3.40.640.10:FF:000053">
    <property type="entry name" value="Aminotransferase, class I"/>
    <property type="match status" value="1"/>
</dbReference>
<feature type="region of interest" description="Disordered" evidence="7">
    <location>
        <begin position="583"/>
        <end position="603"/>
    </location>
</feature>
<dbReference type="GO" id="GO:0030170">
    <property type="term" value="F:pyridoxal phosphate binding"/>
    <property type="evidence" value="ECO:0007669"/>
    <property type="project" value="InterPro"/>
</dbReference>
<evidence type="ECO:0000256" key="5">
    <source>
        <dbReference type="ARBA" id="ARBA00022679"/>
    </source>
</evidence>
<proteinExistence type="inferred from homology"/>
<keyword evidence="6" id="KW-0663">Pyridoxal phosphate</keyword>
<accession>A0A4Q7M8X8</accession>
<comment type="cofactor">
    <cofactor evidence="1">
        <name>pyridoxal 5'-phosphate</name>
        <dbReference type="ChEBI" id="CHEBI:597326"/>
    </cofactor>
</comment>